<organism evidence="3 4">
    <name type="scientific">Penicillium frequentans</name>
    <dbReference type="NCBI Taxonomy" id="3151616"/>
    <lineage>
        <taxon>Eukaryota</taxon>
        <taxon>Fungi</taxon>
        <taxon>Dikarya</taxon>
        <taxon>Ascomycota</taxon>
        <taxon>Pezizomycotina</taxon>
        <taxon>Eurotiomycetes</taxon>
        <taxon>Eurotiomycetidae</taxon>
        <taxon>Eurotiales</taxon>
        <taxon>Aspergillaceae</taxon>
        <taxon>Penicillium</taxon>
    </lineage>
</organism>
<evidence type="ECO:0000313" key="4">
    <source>
        <dbReference type="Proteomes" id="UP001220324"/>
    </source>
</evidence>
<feature type="coiled-coil region" evidence="1">
    <location>
        <begin position="46"/>
        <end position="73"/>
    </location>
</feature>
<feature type="compositionally biased region" description="Polar residues" evidence="2">
    <location>
        <begin position="488"/>
        <end position="521"/>
    </location>
</feature>
<keyword evidence="1" id="KW-0175">Coiled coil</keyword>
<feature type="region of interest" description="Disordered" evidence="2">
    <location>
        <begin position="463"/>
        <end position="521"/>
    </location>
</feature>
<proteinExistence type="predicted"/>
<sequence>MSVAVKPAPPQPTAQDVNSSLAKNDSLTSAFRQLKALASSDPLQSAAEIIRQLDHQQEQMKELRKRINEQERSHTIATKVLASTIEKDKKTQIDADAEIHSLRKEIADKEKDLRDYSQKLDAAANDMKRLKSEKIQEANKAMGLSKDITSMQKALKEKDTSIDQMIALKSSFNDRLASEEKKTGDLKQECESLRAAMEDAQIKLGRLESFRAPYQEMDEDSMREQFVNLWKFATEEIFKILKHERLDDKTSWEAFRKESALMTPLPVPLPASNSKAAQGMRLVIILAILSREIDKHIFQPNYLDSDDNQLRGILSQLARTDGEKEAFCRAMLLSIDPTAQQKSVKSRTSHISRDITHRLFGSLTDDKQSEVRQTISKIVKLAIEAWMPFQHSHSKYEPDFEPEAWDDPGWQSFNFQGEKTGSSETGLTADSYLTIFPRVSCVDKDYRDPLNYVVQIRRSHPLWSEAEQEMSRSPSSPTAGRMPFTGQRRASVSTNASANGQVSPNGKASPNGKSFLNQKAV</sequence>
<protein>
    <submittedName>
        <fullName evidence="3">Uncharacterized protein</fullName>
    </submittedName>
</protein>
<accession>A0AAD6CN38</accession>
<feature type="coiled-coil region" evidence="1">
    <location>
        <begin position="176"/>
        <end position="203"/>
    </location>
</feature>
<evidence type="ECO:0000256" key="2">
    <source>
        <dbReference type="SAM" id="MobiDB-lite"/>
    </source>
</evidence>
<evidence type="ECO:0000256" key="1">
    <source>
        <dbReference type="SAM" id="Coils"/>
    </source>
</evidence>
<name>A0AAD6CN38_9EURO</name>
<dbReference type="AlphaFoldDB" id="A0AAD6CN38"/>
<evidence type="ECO:0000313" key="3">
    <source>
        <dbReference type="EMBL" id="KAJ5531923.1"/>
    </source>
</evidence>
<reference evidence="3 4" key="1">
    <citation type="journal article" date="2023" name="IMA Fungus">
        <title>Comparative genomic study of the Penicillium genus elucidates a diverse pangenome and 15 lateral gene transfer events.</title>
        <authorList>
            <person name="Petersen C."/>
            <person name="Sorensen T."/>
            <person name="Nielsen M.R."/>
            <person name="Sondergaard T.E."/>
            <person name="Sorensen J.L."/>
            <person name="Fitzpatrick D.A."/>
            <person name="Frisvad J.C."/>
            <person name="Nielsen K.L."/>
        </authorList>
    </citation>
    <scope>NUCLEOTIDE SEQUENCE [LARGE SCALE GENOMIC DNA]</scope>
    <source>
        <strain evidence="3 4">IBT 35679</strain>
    </source>
</reference>
<feature type="coiled-coil region" evidence="1">
    <location>
        <begin position="99"/>
        <end position="140"/>
    </location>
</feature>
<dbReference type="Proteomes" id="UP001220324">
    <property type="component" value="Unassembled WGS sequence"/>
</dbReference>
<feature type="region of interest" description="Disordered" evidence="2">
    <location>
        <begin position="1"/>
        <end position="20"/>
    </location>
</feature>
<dbReference type="EMBL" id="JAQIZZ010000007">
    <property type="protein sequence ID" value="KAJ5531923.1"/>
    <property type="molecule type" value="Genomic_DNA"/>
</dbReference>
<keyword evidence="4" id="KW-1185">Reference proteome</keyword>
<gene>
    <name evidence="3" type="ORF">N7494_008475</name>
</gene>
<comment type="caution">
    <text evidence="3">The sequence shown here is derived from an EMBL/GenBank/DDBJ whole genome shotgun (WGS) entry which is preliminary data.</text>
</comment>